<name>A0AAX0S4R5_9BACI</name>
<dbReference type="GO" id="GO:0003677">
    <property type="term" value="F:DNA binding"/>
    <property type="evidence" value="ECO:0007669"/>
    <property type="project" value="TreeGrafter"/>
</dbReference>
<evidence type="ECO:0000256" key="6">
    <source>
        <dbReference type="RuleBase" id="RU000416"/>
    </source>
</evidence>
<dbReference type="SUPFAM" id="SSF53335">
    <property type="entry name" value="S-adenosyl-L-methionine-dependent methyltransferases"/>
    <property type="match status" value="1"/>
</dbReference>
<dbReference type="PANTHER" id="PTHR10629:SF52">
    <property type="entry name" value="DNA (CYTOSINE-5)-METHYLTRANSFERASE 1"/>
    <property type="match status" value="1"/>
</dbReference>
<dbReference type="InterPro" id="IPR031303">
    <property type="entry name" value="C5_meth_CS"/>
</dbReference>
<comment type="catalytic activity">
    <reaction evidence="7">
        <text>a 2'-deoxycytidine in DNA + S-adenosyl-L-methionine = a 5-methyl-2'-deoxycytidine in DNA + S-adenosyl-L-homocysteine + H(+)</text>
        <dbReference type="Rhea" id="RHEA:13681"/>
        <dbReference type="Rhea" id="RHEA-COMP:11369"/>
        <dbReference type="Rhea" id="RHEA-COMP:11370"/>
        <dbReference type="ChEBI" id="CHEBI:15378"/>
        <dbReference type="ChEBI" id="CHEBI:57856"/>
        <dbReference type="ChEBI" id="CHEBI:59789"/>
        <dbReference type="ChEBI" id="CHEBI:85452"/>
        <dbReference type="ChEBI" id="CHEBI:85454"/>
        <dbReference type="EC" id="2.1.1.37"/>
    </reaction>
</comment>
<dbReference type="InterPro" id="IPR029063">
    <property type="entry name" value="SAM-dependent_MTases_sf"/>
</dbReference>
<dbReference type="PROSITE" id="PS00094">
    <property type="entry name" value="C5_MTASE_1"/>
    <property type="match status" value="1"/>
</dbReference>
<dbReference type="InterPro" id="IPR001525">
    <property type="entry name" value="C5_MeTfrase"/>
</dbReference>
<evidence type="ECO:0000313" key="9">
    <source>
        <dbReference type="Proteomes" id="UP000220106"/>
    </source>
</evidence>
<sequence length="358" mass="40551">MIDRRPTVIDMFSGCGGLSRGFMDAGYEVLLGVDNTDIALKTFKENHGQAEVLHADLFDPLTIIEMKKIIGDKQVDLIIGGPPCQGFSLTGTRDIADERNTLFKSMVEAAKVFEPQAFVLENVPGLATLYKGKAKDEIIENFSQLGYTVNFKVLFAPDYGVPQIRKRIFFVGIKGDKKFEFPKPTHFPHEYVTCSDAISDLQNRENELGEEIDEYINPPLSDYQRLMRSKAKFLHNHVGTRHSDLVKEVISQVPEGGNHKDLPPGVGDSRKFNEAWTRYHRAKPSKTIDTGHRNHFHYEHNRVPTVRENARLQTFTDDFIFYGTKTQQYRQVGNAVPPLLGYSIADELVSYLKIGQEV</sequence>
<dbReference type="GO" id="GO:0009307">
    <property type="term" value="P:DNA restriction-modification system"/>
    <property type="evidence" value="ECO:0007669"/>
    <property type="project" value="UniProtKB-KW"/>
</dbReference>
<keyword evidence="2 5" id="KW-0808">Transferase</keyword>
<dbReference type="GO" id="GO:0044027">
    <property type="term" value="P:negative regulation of gene expression via chromosomal CpG island methylation"/>
    <property type="evidence" value="ECO:0007669"/>
    <property type="project" value="TreeGrafter"/>
</dbReference>
<keyword evidence="4" id="KW-0680">Restriction system</keyword>
<reference evidence="8 9" key="1">
    <citation type="submission" date="2017-09" db="EMBL/GenBank/DDBJ databases">
        <title>Large-scale bioinformatics analysis of Bacillus genomes uncovers conserved roles of natural products in bacterial physiology.</title>
        <authorList>
            <consortium name="Agbiome Team Llc"/>
            <person name="Bleich R.M."/>
            <person name="Kirk G.J."/>
            <person name="Santa Maria K.C."/>
            <person name="Allen S.E."/>
            <person name="Farag S."/>
            <person name="Shank E.A."/>
            <person name="Bowers A."/>
        </authorList>
    </citation>
    <scope>NUCLEOTIDE SEQUENCE [LARGE SCALE GENOMIC DNA]</scope>
    <source>
        <strain evidence="8 9">AFS003229</strain>
    </source>
</reference>
<accession>A0AAX0S4R5</accession>
<feature type="active site" evidence="5">
    <location>
        <position position="84"/>
    </location>
</feature>
<evidence type="ECO:0000256" key="3">
    <source>
        <dbReference type="ARBA" id="ARBA00022691"/>
    </source>
</evidence>
<proteinExistence type="inferred from homology"/>
<evidence type="ECO:0000256" key="2">
    <source>
        <dbReference type="ARBA" id="ARBA00022679"/>
    </source>
</evidence>
<dbReference type="PROSITE" id="PS00095">
    <property type="entry name" value="C5_MTASE_2"/>
    <property type="match status" value="1"/>
</dbReference>
<dbReference type="PROSITE" id="PS51679">
    <property type="entry name" value="SAM_MT_C5"/>
    <property type="match status" value="1"/>
</dbReference>
<dbReference type="EC" id="2.1.1.37" evidence="7"/>
<dbReference type="GO" id="GO:0032259">
    <property type="term" value="P:methylation"/>
    <property type="evidence" value="ECO:0007669"/>
    <property type="project" value="UniProtKB-KW"/>
</dbReference>
<comment type="caution">
    <text evidence="8">The sequence shown here is derived from an EMBL/GenBank/DDBJ whole genome shotgun (WGS) entry which is preliminary data.</text>
</comment>
<evidence type="ECO:0000256" key="4">
    <source>
        <dbReference type="ARBA" id="ARBA00022747"/>
    </source>
</evidence>
<protein>
    <recommendedName>
        <fullName evidence="7">Cytosine-specific methyltransferase</fullName>
        <ecNumber evidence="7">2.1.1.37</ecNumber>
    </recommendedName>
</protein>
<dbReference type="AlphaFoldDB" id="A0AAX0S4R5"/>
<dbReference type="EMBL" id="NUEQ01000014">
    <property type="protein sequence ID" value="PEJ34200.1"/>
    <property type="molecule type" value="Genomic_DNA"/>
</dbReference>
<dbReference type="Proteomes" id="UP000220106">
    <property type="component" value="Unassembled WGS sequence"/>
</dbReference>
<dbReference type="PRINTS" id="PR00105">
    <property type="entry name" value="C5METTRFRASE"/>
</dbReference>
<evidence type="ECO:0000256" key="7">
    <source>
        <dbReference type="RuleBase" id="RU000417"/>
    </source>
</evidence>
<dbReference type="Pfam" id="PF00145">
    <property type="entry name" value="DNA_methylase"/>
    <property type="match status" value="1"/>
</dbReference>
<dbReference type="NCBIfam" id="TIGR00675">
    <property type="entry name" value="dcm"/>
    <property type="match status" value="1"/>
</dbReference>
<keyword evidence="1 5" id="KW-0489">Methyltransferase</keyword>
<comment type="similarity">
    <text evidence="5 6">Belongs to the class I-like SAM-binding methyltransferase superfamily. C5-methyltransferase family.</text>
</comment>
<keyword evidence="3 5" id="KW-0949">S-adenosyl-L-methionine</keyword>
<dbReference type="PANTHER" id="PTHR10629">
    <property type="entry name" value="CYTOSINE-SPECIFIC METHYLTRANSFERASE"/>
    <property type="match status" value="1"/>
</dbReference>
<evidence type="ECO:0000256" key="1">
    <source>
        <dbReference type="ARBA" id="ARBA00022603"/>
    </source>
</evidence>
<evidence type="ECO:0000313" key="8">
    <source>
        <dbReference type="EMBL" id="PEJ34200.1"/>
    </source>
</evidence>
<evidence type="ECO:0000256" key="5">
    <source>
        <dbReference type="PROSITE-ProRule" id="PRU01016"/>
    </source>
</evidence>
<dbReference type="Gene3D" id="3.90.120.10">
    <property type="entry name" value="DNA Methylase, subunit A, domain 2"/>
    <property type="match status" value="1"/>
</dbReference>
<gene>
    <name evidence="8" type="ORF">CN689_08640</name>
</gene>
<dbReference type="InterPro" id="IPR050390">
    <property type="entry name" value="C5-Methyltransferase"/>
</dbReference>
<dbReference type="Gene3D" id="3.40.50.150">
    <property type="entry name" value="Vaccinia Virus protein VP39"/>
    <property type="match status" value="1"/>
</dbReference>
<organism evidence="8 9">
    <name type="scientific">Peribacillus butanolivorans</name>
    <dbReference type="NCBI Taxonomy" id="421767"/>
    <lineage>
        <taxon>Bacteria</taxon>
        <taxon>Bacillati</taxon>
        <taxon>Bacillota</taxon>
        <taxon>Bacilli</taxon>
        <taxon>Bacillales</taxon>
        <taxon>Bacillaceae</taxon>
        <taxon>Peribacillus</taxon>
    </lineage>
</organism>
<dbReference type="RefSeq" id="WP_098175563.1">
    <property type="nucleotide sequence ID" value="NZ_NUEQ01000014.1"/>
</dbReference>
<dbReference type="InterPro" id="IPR018117">
    <property type="entry name" value="C5_DNA_meth_AS"/>
</dbReference>
<dbReference type="GO" id="GO:0003886">
    <property type="term" value="F:DNA (cytosine-5-)-methyltransferase activity"/>
    <property type="evidence" value="ECO:0007669"/>
    <property type="project" value="UniProtKB-EC"/>
</dbReference>